<keyword evidence="1" id="KW-0812">Transmembrane</keyword>
<name>A0ABS9KES8_9BACT</name>
<feature type="transmembrane region" description="Helical" evidence="1">
    <location>
        <begin position="121"/>
        <end position="141"/>
    </location>
</feature>
<feature type="transmembrane region" description="Helical" evidence="1">
    <location>
        <begin position="48"/>
        <end position="70"/>
    </location>
</feature>
<evidence type="ECO:0000313" key="2">
    <source>
        <dbReference type="EMBL" id="MCG2589367.1"/>
    </source>
</evidence>
<gene>
    <name evidence="2" type="ORF">L6773_12375</name>
</gene>
<keyword evidence="1" id="KW-0472">Membrane</keyword>
<reference evidence="2" key="1">
    <citation type="submission" date="2022-01" db="EMBL/GenBank/DDBJ databases">
        <authorList>
            <person name="Wang Y."/>
        </authorList>
    </citation>
    <scope>NUCLEOTIDE SEQUENCE</scope>
    <source>
        <strain evidence="2">WB101</strain>
    </source>
</reference>
<dbReference type="RefSeq" id="WP_237854729.1">
    <property type="nucleotide sequence ID" value="NZ_JAKLWS010000015.1"/>
</dbReference>
<keyword evidence="3" id="KW-1185">Reference proteome</keyword>
<evidence type="ECO:0000256" key="1">
    <source>
        <dbReference type="SAM" id="Phobius"/>
    </source>
</evidence>
<evidence type="ECO:0000313" key="3">
    <source>
        <dbReference type="Proteomes" id="UP001165366"/>
    </source>
</evidence>
<accession>A0ABS9KES8</accession>
<evidence type="ECO:0008006" key="4">
    <source>
        <dbReference type="Google" id="ProtNLM"/>
    </source>
</evidence>
<protein>
    <recommendedName>
        <fullName evidence="4">DUF1772 domain-containing protein</fullName>
    </recommendedName>
</protein>
<reference evidence="2" key="2">
    <citation type="submission" date="2024-05" db="EMBL/GenBank/DDBJ databases">
        <title>Rhodohalobacter halophilus gen. nov., sp. nov., a moderately halophilic member of the family Balneolaceae.</title>
        <authorList>
            <person name="Xia J."/>
        </authorList>
    </citation>
    <scope>NUCLEOTIDE SEQUENCE</scope>
    <source>
        <strain evidence="2">WB101</strain>
    </source>
</reference>
<proteinExistence type="predicted"/>
<sequence length="142" mass="16194">MLSLALIANIFCSFALFGLIWCVQLVHYPFFLRADKINFIDHIDFHKLRISIVVVPLMTIELATSGILAFTSAQFAGWNMFGFAVVTLIWLVTFFVQVPLHNQLSDGYDESTVQKLIKTNWIRTALWSAKSFSSLVLLFFLV</sequence>
<dbReference type="Proteomes" id="UP001165366">
    <property type="component" value="Unassembled WGS sequence"/>
</dbReference>
<keyword evidence="1" id="KW-1133">Transmembrane helix</keyword>
<comment type="caution">
    <text evidence="2">The sequence shown here is derived from an EMBL/GenBank/DDBJ whole genome shotgun (WGS) entry which is preliminary data.</text>
</comment>
<organism evidence="2 3">
    <name type="scientific">Rhodohalobacter sulfatireducens</name>
    <dbReference type="NCBI Taxonomy" id="2911366"/>
    <lineage>
        <taxon>Bacteria</taxon>
        <taxon>Pseudomonadati</taxon>
        <taxon>Balneolota</taxon>
        <taxon>Balneolia</taxon>
        <taxon>Balneolales</taxon>
        <taxon>Balneolaceae</taxon>
        <taxon>Rhodohalobacter</taxon>
    </lineage>
</organism>
<feature type="transmembrane region" description="Helical" evidence="1">
    <location>
        <begin position="76"/>
        <end position="100"/>
    </location>
</feature>
<dbReference type="EMBL" id="JAKLWS010000015">
    <property type="protein sequence ID" value="MCG2589367.1"/>
    <property type="molecule type" value="Genomic_DNA"/>
</dbReference>
<feature type="transmembrane region" description="Helical" evidence="1">
    <location>
        <begin position="6"/>
        <end position="27"/>
    </location>
</feature>